<dbReference type="InterPro" id="IPR017113">
    <property type="entry name" value="Antirestriction_ArdC"/>
</dbReference>
<dbReference type="Proteomes" id="UP000469724">
    <property type="component" value="Unassembled WGS sequence"/>
</dbReference>
<dbReference type="InterPro" id="IPR013610">
    <property type="entry name" value="ArdC_N"/>
</dbReference>
<dbReference type="EMBL" id="JAAGRQ010000046">
    <property type="protein sequence ID" value="NDY57386.1"/>
    <property type="molecule type" value="Genomic_DNA"/>
</dbReference>
<sequence>MSGQIPIYEMVTARIVDMLEAGVVPWRKPWNDGGATEFPMNMVSKREYRGINIFLLMAMGRSSRFWLSFKQAKERGGQVRKGEKGTPVIFWKRYETEDRQTGEKKSVPILRYYTVFNLDQIDGIEAPDAPEMVNHAFEPIDAAAQIMEAMPRRPEIIHAEPRAFYRPSTDTVNLPRPGLFAQPEEYYSTAFHELVHATGHGSRLARRPSSEIRHFGDREYSQEELVAEMGSAFLCAKARIEQAVIENQAAYIGGWLNVLKGSPKMVVYAAAQAQRAADFILDVTPGEPGE</sequence>
<dbReference type="RefSeq" id="WP_163302428.1">
    <property type="nucleotide sequence ID" value="NZ_JAAGRQ010000046.1"/>
</dbReference>
<evidence type="ECO:0000259" key="1">
    <source>
        <dbReference type="Pfam" id="PF08401"/>
    </source>
</evidence>
<name>A0A7K3NMG0_9BACT</name>
<dbReference type="Pfam" id="PF18818">
    <property type="entry name" value="MPTase-PolyVal"/>
    <property type="match status" value="1"/>
</dbReference>
<dbReference type="PIRSF" id="PIRSF037112">
    <property type="entry name" value="Antirestriction_ArdC"/>
    <property type="match status" value="1"/>
</dbReference>
<reference evidence="3 4" key="1">
    <citation type="submission" date="2020-02" db="EMBL/GenBank/DDBJ databases">
        <title>Comparative genomics of sulfur disproportionating microorganisms.</title>
        <authorList>
            <person name="Ward L.M."/>
            <person name="Bertran E."/>
            <person name="Johnston D.T."/>
        </authorList>
    </citation>
    <scope>NUCLEOTIDE SEQUENCE [LARGE SCALE GENOMIC DNA]</scope>
    <source>
        <strain evidence="3 4">DSM 3696</strain>
    </source>
</reference>
<comment type="caution">
    <text evidence="3">The sequence shown here is derived from an EMBL/GenBank/DDBJ whole genome shotgun (WGS) entry which is preliminary data.</text>
</comment>
<dbReference type="Pfam" id="PF08401">
    <property type="entry name" value="ArdcN"/>
    <property type="match status" value="1"/>
</dbReference>
<proteinExistence type="predicted"/>
<dbReference type="GO" id="GO:0003697">
    <property type="term" value="F:single-stranded DNA binding"/>
    <property type="evidence" value="ECO:0007669"/>
    <property type="project" value="InterPro"/>
</dbReference>
<feature type="domain" description="N-terminal" evidence="1">
    <location>
        <begin position="7"/>
        <end position="116"/>
    </location>
</feature>
<dbReference type="AlphaFoldDB" id="A0A7K3NMG0"/>
<evidence type="ECO:0000259" key="2">
    <source>
        <dbReference type="Pfam" id="PF18818"/>
    </source>
</evidence>
<evidence type="ECO:0000313" key="4">
    <source>
        <dbReference type="Proteomes" id="UP000469724"/>
    </source>
</evidence>
<protein>
    <submittedName>
        <fullName evidence="3">DUF1738 domain-containing protein</fullName>
    </submittedName>
</protein>
<accession>A0A7K3NMG0</accession>
<organism evidence="3 4">
    <name type="scientific">Desulfolutivibrio sulfodismutans</name>
    <dbReference type="NCBI Taxonomy" id="63561"/>
    <lineage>
        <taxon>Bacteria</taxon>
        <taxon>Pseudomonadati</taxon>
        <taxon>Thermodesulfobacteriota</taxon>
        <taxon>Desulfovibrionia</taxon>
        <taxon>Desulfovibrionales</taxon>
        <taxon>Desulfovibrionaceae</taxon>
        <taxon>Desulfolutivibrio</taxon>
    </lineage>
</organism>
<keyword evidence="4" id="KW-1185">Reference proteome</keyword>
<gene>
    <name evidence="3" type="ORF">G3N56_11600</name>
</gene>
<evidence type="ECO:0000313" key="3">
    <source>
        <dbReference type="EMBL" id="NDY57386.1"/>
    </source>
</evidence>
<dbReference type="InterPro" id="IPR041459">
    <property type="entry name" value="MPTase-PolyVal"/>
</dbReference>
<feature type="domain" description="Polyvalent protein metallopeptidase" evidence="2">
    <location>
        <begin position="155"/>
        <end position="272"/>
    </location>
</feature>